<dbReference type="Proteomes" id="UP000321899">
    <property type="component" value="Unassembled WGS sequence"/>
</dbReference>
<evidence type="ECO:0000256" key="5">
    <source>
        <dbReference type="ARBA" id="ARBA00022946"/>
    </source>
</evidence>
<evidence type="ECO:0000259" key="9">
    <source>
        <dbReference type="Pfam" id="PF20791"/>
    </source>
</evidence>
<organism evidence="10 11">
    <name type="scientific">Desulfobotulus mexicanus</name>
    <dbReference type="NCBI Taxonomy" id="2586642"/>
    <lineage>
        <taxon>Bacteria</taxon>
        <taxon>Pseudomonadati</taxon>
        <taxon>Thermodesulfobacteriota</taxon>
        <taxon>Desulfobacteria</taxon>
        <taxon>Desulfobacterales</taxon>
        <taxon>Desulfobacteraceae</taxon>
        <taxon>Desulfobotulus</taxon>
    </lineage>
</organism>
<dbReference type="Gene3D" id="3.10.129.10">
    <property type="entry name" value="Hotdog Thioesterase"/>
    <property type="match status" value="1"/>
</dbReference>
<protein>
    <recommendedName>
        <fullName evidence="12">Acyl-ACP thioesterase</fullName>
    </recommendedName>
</protein>
<dbReference type="EMBL" id="VDMB01000021">
    <property type="protein sequence ID" value="TYT73769.1"/>
    <property type="molecule type" value="Genomic_DNA"/>
</dbReference>
<dbReference type="InterPro" id="IPR029069">
    <property type="entry name" value="HotDog_dom_sf"/>
</dbReference>
<reference evidence="10 11" key="1">
    <citation type="submission" date="2019-06" db="EMBL/GenBank/DDBJ databases">
        <title>Desulfobotulus mexicanus sp. nov., a novel sulfate-reducing bacterium isolated from the sediment of an alkaline crater lake in Mexico.</title>
        <authorList>
            <person name="Hirschler-Rea A."/>
        </authorList>
    </citation>
    <scope>NUCLEOTIDE SEQUENCE [LARGE SCALE GENOMIC DNA]</scope>
    <source>
        <strain evidence="10 11">PAR22N</strain>
    </source>
</reference>
<comment type="similarity">
    <text evidence="1">Belongs to the acyl-ACP thioesterase family.</text>
</comment>
<evidence type="ECO:0000256" key="6">
    <source>
        <dbReference type="ARBA" id="ARBA00023098"/>
    </source>
</evidence>
<dbReference type="PANTHER" id="PTHR31727">
    <property type="entry name" value="OLEOYL-ACYL CARRIER PROTEIN THIOESTERASE 1, CHLOROPLASTIC"/>
    <property type="match status" value="1"/>
</dbReference>
<feature type="domain" description="Acyl-ACP thioesterase N-terminal hotdog" evidence="8">
    <location>
        <begin position="10"/>
        <end position="130"/>
    </location>
</feature>
<dbReference type="Pfam" id="PF20791">
    <property type="entry name" value="Acyl-ACP_TE_C"/>
    <property type="match status" value="1"/>
</dbReference>
<evidence type="ECO:0000256" key="4">
    <source>
        <dbReference type="ARBA" id="ARBA00022832"/>
    </source>
</evidence>
<evidence type="ECO:0000256" key="7">
    <source>
        <dbReference type="ARBA" id="ARBA00023160"/>
    </source>
</evidence>
<dbReference type="GO" id="GO:0000036">
    <property type="term" value="F:acyl carrier activity"/>
    <property type="evidence" value="ECO:0007669"/>
    <property type="project" value="TreeGrafter"/>
</dbReference>
<keyword evidence="6" id="KW-0443">Lipid metabolism</keyword>
<evidence type="ECO:0000313" key="11">
    <source>
        <dbReference type="Proteomes" id="UP000321899"/>
    </source>
</evidence>
<evidence type="ECO:0000256" key="2">
    <source>
        <dbReference type="ARBA" id="ARBA00022516"/>
    </source>
</evidence>
<evidence type="ECO:0000313" key="10">
    <source>
        <dbReference type="EMBL" id="TYT73769.1"/>
    </source>
</evidence>
<dbReference type="OrthoDB" id="9801517at2"/>
<dbReference type="AlphaFoldDB" id="A0A5S5MDL5"/>
<keyword evidence="7" id="KW-0275">Fatty acid biosynthesis</keyword>
<sequence length="253" mass="29237">MMKTEHDTAVFTQTGRVPYSHVGMDGYLKPVAVLNLCQDIASRHAFAMGVSALHLAPQDKIWVVNRYHFDFYRFPAWDEVFTLRSWRAPLRRLYEIRRFELFDEKDQILMGSTCAWVLVDKNTGKPVRLSRAMPPELCENDGSIPFDMEEIPLPPDTARTMDFQVLQEDMDYNRHANNAAYLKWALEALSPSELFPCRIRKLDIRYHHDIGPPRSVRVHTTREDTENGLRCVQAIRAADTGELLTGIRMDLSL</sequence>
<comment type="caution">
    <text evidence="10">The sequence shown here is derived from an EMBL/GenBank/DDBJ whole genome shotgun (WGS) entry which is preliminary data.</text>
</comment>
<keyword evidence="11" id="KW-1185">Reference proteome</keyword>
<dbReference type="GO" id="GO:0016297">
    <property type="term" value="F:fatty acyl-[ACP] hydrolase activity"/>
    <property type="evidence" value="ECO:0007669"/>
    <property type="project" value="InterPro"/>
</dbReference>
<evidence type="ECO:0008006" key="12">
    <source>
        <dbReference type="Google" id="ProtNLM"/>
    </source>
</evidence>
<evidence type="ECO:0000256" key="3">
    <source>
        <dbReference type="ARBA" id="ARBA00022801"/>
    </source>
</evidence>
<accession>A0A5S5MDL5</accession>
<evidence type="ECO:0000256" key="1">
    <source>
        <dbReference type="ARBA" id="ARBA00006500"/>
    </source>
</evidence>
<dbReference type="InterPro" id="IPR049427">
    <property type="entry name" value="Acyl-ACP_TE_C"/>
</dbReference>
<keyword evidence="5" id="KW-0809">Transit peptide</keyword>
<dbReference type="InterPro" id="IPR002864">
    <property type="entry name" value="Acyl-ACP_thioesterase_NHD"/>
</dbReference>
<dbReference type="Pfam" id="PF01643">
    <property type="entry name" value="Acyl-ACP_TE"/>
    <property type="match status" value="1"/>
</dbReference>
<evidence type="ECO:0000259" key="8">
    <source>
        <dbReference type="Pfam" id="PF01643"/>
    </source>
</evidence>
<dbReference type="CDD" id="cd00586">
    <property type="entry name" value="4HBT"/>
    <property type="match status" value="1"/>
</dbReference>
<dbReference type="PANTHER" id="PTHR31727:SF6">
    <property type="entry name" value="OLEOYL-ACYL CARRIER PROTEIN THIOESTERASE 1, CHLOROPLASTIC"/>
    <property type="match status" value="1"/>
</dbReference>
<dbReference type="InterPro" id="IPR045023">
    <property type="entry name" value="FATA/B"/>
</dbReference>
<feature type="domain" description="Acyl-ACP thioesterase-like C-terminal" evidence="9">
    <location>
        <begin position="159"/>
        <end position="245"/>
    </location>
</feature>
<keyword evidence="3" id="KW-0378">Hydrolase</keyword>
<proteinExistence type="inferred from homology"/>
<name>A0A5S5MDL5_9BACT</name>
<dbReference type="SUPFAM" id="SSF54637">
    <property type="entry name" value="Thioesterase/thiol ester dehydrase-isomerase"/>
    <property type="match status" value="2"/>
</dbReference>
<keyword evidence="2" id="KW-0444">Lipid biosynthesis</keyword>
<gene>
    <name evidence="10" type="ORF">FIM25_13590</name>
</gene>
<keyword evidence="4" id="KW-0276">Fatty acid metabolism</keyword>